<feature type="region of interest" description="Disordered" evidence="1">
    <location>
        <begin position="183"/>
        <end position="203"/>
    </location>
</feature>
<proteinExistence type="predicted"/>
<sequence>MTFAHGFNLLPHRQRDARLARRRRYVEWTSATLCGCAAVALLMMWQAFERARIDKERAAIEQRLVALAPPLAEHTRLVGEAREERLRNERAATLSEPLMHLLDLLDALSRESSEAVAVRQLRQRGQDTELLAASSDHAASAAWLNRLAALKGVKDSDLSDVRRATGATAASSAFEIKAHLKWDGAPEKNRTQAAAHQNTRGKQ</sequence>
<feature type="compositionally biased region" description="Polar residues" evidence="1">
    <location>
        <begin position="191"/>
        <end position="203"/>
    </location>
</feature>
<dbReference type="KEGG" id="bcai:K788_0007762"/>
<name>A0A0P0R6H2_9BURK</name>
<reference evidence="3 4" key="1">
    <citation type="journal article" date="2014" name="Genome Announc.">
        <title>Draft Genome Sequence of the Haloacid-Degrading Burkholderia caribensis Strain MBA4.</title>
        <authorList>
            <person name="Pan Y."/>
            <person name="Kong K.F."/>
            <person name="Tsang J.S."/>
        </authorList>
    </citation>
    <scope>NUCLEOTIDE SEQUENCE [LARGE SCALE GENOMIC DNA]</scope>
    <source>
        <strain evidence="3 4">MBA4</strain>
    </source>
</reference>
<dbReference type="EMBL" id="CP012746">
    <property type="protein sequence ID" value="ALL63831.1"/>
    <property type="molecule type" value="Genomic_DNA"/>
</dbReference>
<dbReference type="GeneID" id="69968062"/>
<keyword evidence="2" id="KW-0812">Transmembrane</keyword>
<dbReference type="Proteomes" id="UP000019146">
    <property type="component" value="Chromosome 1"/>
</dbReference>
<dbReference type="RefSeq" id="WP_035988865.1">
    <property type="nucleotide sequence ID" value="NZ_CP012746.1"/>
</dbReference>
<evidence type="ECO:0000256" key="2">
    <source>
        <dbReference type="SAM" id="Phobius"/>
    </source>
</evidence>
<evidence type="ECO:0000313" key="4">
    <source>
        <dbReference type="Proteomes" id="UP000019146"/>
    </source>
</evidence>
<evidence type="ECO:0000256" key="1">
    <source>
        <dbReference type="SAM" id="MobiDB-lite"/>
    </source>
</evidence>
<feature type="transmembrane region" description="Helical" evidence="2">
    <location>
        <begin position="25"/>
        <end position="48"/>
    </location>
</feature>
<keyword evidence="2" id="KW-0472">Membrane</keyword>
<organism evidence="3 4">
    <name type="scientific">Paraburkholderia caribensis MBA4</name>
    <dbReference type="NCBI Taxonomy" id="1323664"/>
    <lineage>
        <taxon>Bacteria</taxon>
        <taxon>Pseudomonadati</taxon>
        <taxon>Pseudomonadota</taxon>
        <taxon>Betaproteobacteria</taxon>
        <taxon>Burkholderiales</taxon>
        <taxon>Burkholderiaceae</taxon>
        <taxon>Paraburkholderia</taxon>
    </lineage>
</organism>
<evidence type="ECO:0000313" key="3">
    <source>
        <dbReference type="EMBL" id="ALL63831.1"/>
    </source>
</evidence>
<dbReference type="AlphaFoldDB" id="A0A0P0R6H2"/>
<accession>A0A0P0R6H2</accession>
<protein>
    <submittedName>
        <fullName evidence="3">Type IV pilus biogenesis protein PilN</fullName>
    </submittedName>
</protein>
<gene>
    <name evidence="3" type="ORF">K788_0007762</name>
</gene>
<keyword evidence="2" id="KW-1133">Transmembrane helix</keyword>